<comment type="caution">
    <text evidence="8">The sequence shown here is derived from an EMBL/GenBank/DDBJ whole genome shotgun (WGS) entry which is preliminary data.</text>
</comment>
<keyword evidence="6 7" id="KW-0067">ATP-binding</keyword>
<dbReference type="PANTHER" id="PTHR14456">
    <property type="entry name" value="INOSITOL POLYPHOSPHATE KINASE 1"/>
    <property type="match status" value="1"/>
</dbReference>
<dbReference type="InterPro" id="IPR043001">
    <property type="entry name" value="IP5_2-K_N_lobe"/>
</dbReference>
<sequence length="439" mass="50986">MFDSMKIRKVAKRIILKNRKWIYRGEGNANLVLALVKERKIIRLRKSTPSEKPETEEKRIWRELDFCRGIMLPLLGERFVPVPTVVRLYPQELSEVNRTLMAIRPLHRHGKGLYTNYAAIFNDLCLLPIPKQHWAPTYCVEVKPKQGWIPFSDRRLSKCTFCLYQYSKLKQGMIKERSQYCPLDLFSGNRNRMKRAIIALLKCPQNNLKMFKNGTMVYGDSTFDHYEIILKEWFGCYDTDTLLDNFTNIVIDALVSDLSETGEQISLIRSDTPNRHTAPGRIPKYLLDEAQSLIQEPTCYREFESLPRNCVLSRILQVQKLDTLGSDAVYDLYSNILYKEDYGYVNDLLKSFHNIYKPINAYLLATTAKDCSILIAFQKVPVNVIDYDYFLKDLNGVHYAFNVGVSDLDPKPMSCIEKHKKRDYDAVVNCIEALRSNSL</sequence>
<comment type="similarity">
    <text evidence="1">Belongs to the IPK1 type 2 family.</text>
</comment>
<evidence type="ECO:0000256" key="3">
    <source>
        <dbReference type="ARBA" id="ARBA00022679"/>
    </source>
</evidence>
<name>A0AAW2H9H7_9NEOP</name>
<keyword evidence="4 7" id="KW-0547">Nucleotide-binding</keyword>
<comment type="catalytic activity">
    <reaction evidence="7">
        <text>1D-myo-inositol 1,3,4,5,6-pentakisphosphate + ATP = 1D-myo-inositol hexakisphosphate + ADP + H(+)</text>
        <dbReference type="Rhea" id="RHEA:20313"/>
        <dbReference type="ChEBI" id="CHEBI:15378"/>
        <dbReference type="ChEBI" id="CHEBI:30616"/>
        <dbReference type="ChEBI" id="CHEBI:57733"/>
        <dbReference type="ChEBI" id="CHEBI:58130"/>
        <dbReference type="ChEBI" id="CHEBI:456216"/>
        <dbReference type="EC" id="2.7.1.158"/>
    </reaction>
</comment>
<evidence type="ECO:0000256" key="6">
    <source>
        <dbReference type="ARBA" id="ARBA00022840"/>
    </source>
</evidence>
<dbReference type="Pfam" id="PF06090">
    <property type="entry name" value="Ins_P5_2-kin"/>
    <property type="match status" value="1"/>
</dbReference>
<evidence type="ECO:0000256" key="2">
    <source>
        <dbReference type="ARBA" id="ARBA00012023"/>
    </source>
</evidence>
<comment type="function">
    <text evidence="7">Phosphorylates Ins(1,3,4,5,6)P5 at position 2 to form Ins(1,2,3,4,5,6)P6 (InsP6 or phytate).</text>
</comment>
<dbReference type="EMBL" id="JARGDH010000005">
    <property type="protein sequence ID" value="KAL0266489.1"/>
    <property type="molecule type" value="Genomic_DNA"/>
</dbReference>
<dbReference type="GO" id="GO:0035299">
    <property type="term" value="F:inositol-1,3,4,5,6-pentakisphosphate 2-kinase activity"/>
    <property type="evidence" value="ECO:0007669"/>
    <property type="project" value="UniProtKB-EC"/>
</dbReference>
<organism evidence="8">
    <name type="scientific">Menopon gallinae</name>
    <name type="common">poultry shaft louse</name>
    <dbReference type="NCBI Taxonomy" id="328185"/>
    <lineage>
        <taxon>Eukaryota</taxon>
        <taxon>Metazoa</taxon>
        <taxon>Ecdysozoa</taxon>
        <taxon>Arthropoda</taxon>
        <taxon>Hexapoda</taxon>
        <taxon>Insecta</taxon>
        <taxon>Pterygota</taxon>
        <taxon>Neoptera</taxon>
        <taxon>Paraneoptera</taxon>
        <taxon>Psocodea</taxon>
        <taxon>Troctomorpha</taxon>
        <taxon>Phthiraptera</taxon>
        <taxon>Amblycera</taxon>
        <taxon>Menoponidae</taxon>
        <taxon>Menopon</taxon>
    </lineage>
</organism>
<dbReference type="GO" id="GO:0005524">
    <property type="term" value="F:ATP binding"/>
    <property type="evidence" value="ECO:0007669"/>
    <property type="project" value="UniProtKB-KW"/>
</dbReference>
<dbReference type="GO" id="GO:0032958">
    <property type="term" value="P:inositol phosphate biosynthetic process"/>
    <property type="evidence" value="ECO:0007669"/>
    <property type="project" value="TreeGrafter"/>
</dbReference>
<protein>
    <recommendedName>
        <fullName evidence="2 7">Inositol-pentakisphosphate 2-kinase</fullName>
        <ecNumber evidence="2 7">2.7.1.158</ecNumber>
    </recommendedName>
</protein>
<gene>
    <name evidence="8" type="ORF">PYX00_009009</name>
</gene>
<evidence type="ECO:0000256" key="7">
    <source>
        <dbReference type="RuleBase" id="RU364126"/>
    </source>
</evidence>
<dbReference type="Gene3D" id="3.30.200.110">
    <property type="entry name" value="Inositol-pentakisphosphate 2-kinase, N-lobe"/>
    <property type="match status" value="1"/>
</dbReference>
<keyword evidence="5 7" id="KW-0418">Kinase</keyword>
<dbReference type="GO" id="GO:0005634">
    <property type="term" value="C:nucleus"/>
    <property type="evidence" value="ECO:0007669"/>
    <property type="project" value="TreeGrafter"/>
</dbReference>
<evidence type="ECO:0000313" key="8">
    <source>
        <dbReference type="EMBL" id="KAL0266489.1"/>
    </source>
</evidence>
<evidence type="ECO:0000256" key="1">
    <source>
        <dbReference type="ARBA" id="ARBA00007229"/>
    </source>
</evidence>
<dbReference type="PANTHER" id="PTHR14456:SF2">
    <property type="entry name" value="INOSITOL-PENTAKISPHOSPHATE 2-KINASE"/>
    <property type="match status" value="1"/>
</dbReference>
<evidence type="ECO:0000256" key="4">
    <source>
        <dbReference type="ARBA" id="ARBA00022741"/>
    </source>
</evidence>
<accession>A0AAW2H9H7</accession>
<keyword evidence="3 7" id="KW-0808">Transferase</keyword>
<comment type="domain">
    <text evidence="7">The EXKPK motif is conserved in inositol-pentakisphosphate 2-kinases of both family 1 and 2.</text>
</comment>
<reference evidence="8" key="1">
    <citation type="journal article" date="2024" name="Gigascience">
        <title>Chromosome-level genome of the poultry shaft louse Menopon gallinae provides insight into the host-switching and adaptive evolution of parasitic lice.</title>
        <authorList>
            <person name="Xu Y."/>
            <person name="Ma L."/>
            <person name="Liu S."/>
            <person name="Liang Y."/>
            <person name="Liu Q."/>
            <person name="He Z."/>
            <person name="Tian L."/>
            <person name="Duan Y."/>
            <person name="Cai W."/>
            <person name="Li H."/>
            <person name="Song F."/>
        </authorList>
    </citation>
    <scope>NUCLEOTIDE SEQUENCE</scope>
    <source>
        <strain evidence="8">Cailab_2023a</strain>
    </source>
</reference>
<proteinExistence type="inferred from homology"/>
<evidence type="ECO:0000256" key="5">
    <source>
        <dbReference type="ARBA" id="ARBA00022777"/>
    </source>
</evidence>
<dbReference type="AlphaFoldDB" id="A0AAW2H9H7"/>
<dbReference type="InterPro" id="IPR009286">
    <property type="entry name" value="Ins_P5_2-kin"/>
</dbReference>
<dbReference type="EC" id="2.7.1.158" evidence="2 7"/>